<dbReference type="InterPro" id="IPR023485">
    <property type="entry name" value="Ptyr_pPase"/>
</dbReference>
<dbReference type="InterPro" id="IPR050438">
    <property type="entry name" value="LMW_PTPase"/>
</dbReference>
<protein>
    <submittedName>
        <fullName evidence="2">Low molecular weight phosphatase family protein</fullName>
    </submittedName>
</protein>
<gene>
    <name evidence="2" type="ORF">P0Y48_13080</name>
</gene>
<sequence>MSAGGGILLVCTANRARSPMAQLMLARLLPAAPAGIRLRSAGTRAHEGEPVTRQALQVLEARGFDAASFRSRPLTADLVAWADLVLCAERAHRGDVVRLLPRAHRKTFTLAQAARLLSVAELPDRGADSVPALAEALAAARGILPQSADDDIDDPAGGTMADYERAADRIAAATRAVAGALRRS</sequence>
<evidence type="ECO:0000313" key="3">
    <source>
        <dbReference type="Proteomes" id="UP001213972"/>
    </source>
</evidence>
<dbReference type="GO" id="GO:0004725">
    <property type="term" value="F:protein tyrosine phosphatase activity"/>
    <property type="evidence" value="ECO:0007669"/>
    <property type="project" value="TreeGrafter"/>
</dbReference>
<reference evidence="2" key="1">
    <citation type="submission" date="2023-03" db="EMBL/GenBank/DDBJ databases">
        <title>Andean soil-derived lignocellulolytic bacterial consortium as a source of novel taxa and putative plastic-active enzymes.</title>
        <authorList>
            <person name="Diaz-Garcia L."/>
            <person name="Chuvochina M."/>
            <person name="Feuerriegel G."/>
            <person name="Bunk B."/>
            <person name="Sproer C."/>
            <person name="Streit W.R."/>
            <person name="Rodriguez L.M."/>
            <person name="Overmann J."/>
            <person name="Jimenez D.J."/>
        </authorList>
    </citation>
    <scope>NUCLEOTIDE SEQUENCE</scope>
    <source>
        <strain evidence="2">MAG 4610</strain>
    </source>
</reference>
<proteinExistence type="predicted"/>
<dbReference type="SMART" id="SM00226">
    <property type="entry name" value="LMWPc"/>
    <property type="match status" value="1"/>
</dbReference>
<evidence type="ECO:0000313" key="2">
    <source>
        <dbReference type="EMBL" id="WEK13377.1"/>
    </source>
</evidence>
<dbReference type="SUPFAM" id="SSF52788">
    <property type="entry name" value="Phosphotyrosine protein phosphatases I"/>
    <property type="match status" value="1"/>
</dbReference>
<accession>A0AAJ5W0A2</accession>
<feature type="domain" description="Phosphotyrosine protein phosphatase I" evidence="1">
    <location>
        <begin position="7"/>
        <end position="180"/>
    </location>
</feature>
<dbReference type="AlphaFoldDB" id="A0AAJ5W0A2"/>
<dbReference type="PANTHER" id="PTHR11717">
    <property type="entry name" value="LOW MOLECULAR WEIGHT PROTEIN TYROSINE PHOSPHATASE"/>
    <property type="match status" value="1"/>
</dbReference>
<dbReference type="EMBL" id="CP119321">
    <property type="protein sequence ID" value="WEK13377.1"/>
    <property type="molecule type" value="Genomic_DNA"/>
</dbReference>
<dbReference type="Gene3D" id="3.40.50.2300">
    <property type="match status" value="1"/>
</dbReference>
<dbReference type="InterPro" id="IPR036196">
    <property type="entry name" value="Ptyr_pPase_sf"/>
</dbReference>
<dbReference type="Pfam" id="PF01451">
    <property type="entry name" value="LMWPc"/>
    <property type="match status" value="1"/>
</dbReference>
<dbReference type="PANTHER" id="PTHR11717:SF31">
    <property type="entry name" value="LOW MOLECULAR WEIGHT PROTEIN-TYROSINE-PHOSPHATASE ETP-RELATED"/>
    <property type="match status" value="1"/>
</dbReference>
<name>A0AAJ5W0A2_9MICO</name>
<evidence type="ECO:0000259" key="1">
    <source>
        <dbReference type="SMART" id="SM00226"/>
    </source>
</evidence>
<organism evidence="2 3">
    <name type="scientific">Candidatus Microbacterium phytovorans</name>
    <dbReference type="NCBI Taxonomy" id="3121374"/>
    <lineage>
        <taxon>Bacteria</taxon>
        <taxon>Bacillati</taxon>
        <taxon>Actinomycetota</taxon>
        <taxon>Actinomycetes</taxon>
        <taxon>Micrococcales</taxon>
        <taxon>Microbacteriaceae</taxon>
        <taxon>Microbacterium</taxon>
    </lineage>
</organism>
<dbReference type="Proteomes" id="UP001213972">
    <property type="component" value="Chromosome"/>
</dbReference>